<dbReference type="Proteomes" id="UP000253779">
    <property type="component" value="Chromosome"/>
</dbReference>
<dbReference type="EMBL" id="CP030930">
    <property type="protein sequence ID" value="AXI70227.1"/>
    <property type="molecule type" value="Genomic_DNA"/>
</dbReference>
<reference evidence="1 2" key="1">
    <citation type="submission" date="2018-07" db="EMBL/GenBank/DDBJ databases">
        <title>Complete genome sequence of soil actinomycete Streptomyces cavourensis tj430.</title>
        <authorList>
            <person name="Wang P."/>
            <person name="Huang Y."/>
        </authorList>
    </citation>
    <scope>NUCLEOTIDE SEQUENCE [LARGE SCALE GENOMIC DNA]</scope>
    <source>
        <strain evidence="1 2">TJ430</strain>
    </source>
</reference>
<protein>
    <submittedName>
        <fullName evidence="1">Uncharacterized protein</fullName>
    </submittedName>
</protein>
<organism evidence="1 2">
    <name type="scientific">Streptomyces cavourensis</name>
    <dbReference type="NCBI Taxonomy" id="67258"/>
    <lineage>
        <taxon>Bacteria</taxon>
        <taxon>Bacillati</taxon>
        <taxon>Actinomycetota</taxon>
        <taxon>Actinomycetes</taxon>
        <taxon>Kitasatosporales</taxon>
        <taxon>Streptomycetaceae</taxon>
        <taxon>Streptomyces</taxon>
    </lineage>
</organism>
<accession>A0AAD0Q1J9</accession>
<evidence type="ECO:0000313" key="2">
    <source>
        <dbReference type="Proteomes" id="UP000253779"/>
    </source>
</evidence>
<dbReference type="AlphaFoldDB" id="A0AAD0Q1J9"/>
<name>A0AAD0Q1J9_9ACTN</name>
<evidence type="ECO:0000313" key="1">
    <source>
        <dbReference type="EMBL" id="AXI70227.1"/>
    </source>
</evidence>
<proteinExistence type="predicted"/>
<sequence>MSPMSSSSVSTRSATEVNADIRGLWQRSGGYLSPQDEAEYQRLLVEWAAATGAGARNARTGA</sequence>
<gene>
    <name evidence="1" type="ORF">DTW94_02275</name>
</gene>